<protein>
    <recommendedName>
        <fullName evidence="1">DUF4350 domain-containing protein</fullName>
    </recommendedName>
</protein>
<reference evidence="2 3" key="1">
    <citation type="submission" date="2008-07" db="EMBL/GenBank/DDBJ databases">
        <authorList>
            <person name="Tandeau de Marsac N."/>
            <person name="Ferriera S."/>
            <person name="Johnson J."/>
            <person name="Kravitz S."/>
            <person name="Beeson K."/>
            <person name="Sutton G."/>
            <person name="Rogers Y.-H."/>
            <person name="Friedman R."/>
            <person name="Frazier M."/>
            <person name="Venter J.C."/>
        </authorList>
    </citation>
    <scope>NUCLEOTIDE SEQUENCE [LARGE SCALE GENOMIC DNA]</scope>
    <source>
        <strain evidence="2 3">PCC 7420</strain>
    </source>
</reference>
<dbReference type="InterPro" id="IPR025646">
    <property type="entry name" value="DUF4350"/>
</dbReference>
<dbReference type="Proteomes" id="UP000003835">
    <property type="component" value="Unassembled WGS sequence"/>
</dbReference>
<dbReference type="OrthoDB" id="478871at2"/>
<sequence>MRVSKRRLGVLSAIAIAVLILITLVAAPANNKLNSGSTYSRAPDGYGAWYTFMAERGTPLQRWQKPFSELGDRQDVTLLRVHSRLVPNQLNSSEDDWVKKGNTLLIVGVHQPVTEAAFSTRQDSPVGNVKIDTRRRHKSSNNAIISDNFGAIIWQQKRGKGQVIFITTPYLAANAYQDFSANYELLAKLVTQENLGDKIRNETINSSANANQLWVDEYIHGYKDKEAIEREVGENVISYLIKTPLFPLLIQGIVILLVAIWAANRRFGQPVTLSAPVVDNSEAYIRALAAVLLKAGSHDFIVDRVGKAEQRQLQKDLGLGDTPLNHQSLVAAWARQTGRPAKDLEQLLQVSSSKRRLSESDLLNWLRKWSEL</sequence>
<dbReference type="AlphaFoldDB" id="B4VML1"/>
<feature type="domain" description="DUF4350" evidence="1">
    <location>
        <begin position="38"/>
        <end position="190"/>
    </location>
</feature>
<dbReference type="STRING" id="118168.MC7420_1739"/>
<dbReference type="EMBL" id="DS989845">
    <property type="protein sequence ID" value="EDX76736.1"/>
    <property type="molecule type" value="Genomic_DNA"/>
</dbReference>
<dbReference type="eggNOG" id="ENOG502Z89S">
    <property type="taxonomic scope" value="Bacteria"/>
</dbReference>
<proteinExistence type="predicted"/>
<evidence type="ECO:0000313" key="2">
    <source>
        <dbReference type="EMBL" id="EDX76736.1"/>
    </source>
</evidence>
<dbReference type="Pfam" id="PF14258">
    <property type="entry name" value="DUF4350"/>
    <property type="match status" value="1"/>
</dbReference>
<keyword evidence="3" id="KW-1185">Reference proteome</keyword>
<evidence type="ECO:0000259" key="1">
    <source>
        <dbReference type="Pfam" id="PF14258"/>
    </source>
</evidence>
<gene>
    <name evidence="2" type="ORF">MC7420_1739</name>
</gene>
<organism evidence="2 3">
    <name type="scientific">Coleofasciculus chthonoplastes PCC 7420</name>
    <dbReference type="NCBI Taxonomy" id="118168"/>
    <lineage>
        <taxon>Bacteria</taxon>
        <taxon>Bacillati</taxon>
        <taxon>Cyanobacteriota</taxon>
        <taxon>Cyanophyceae</taxon>
        <taxon>Coleofasciculales</taxon>
        <taxon>Coleofasciculaceae</taxon>
        <taxon>Coleofasciculus</taxon>
    </lineage>
</organism>
<name>B4VML1_9CYAN</name>
<dbReference type="HOGENOM" id="CLU_764693_0_0_3"/>
<accession>B4VML1</accession>
<evidence type="ECO:0000313" key="3">
    <source>
        <dbReference type="Proteomes" id="UP000003835"/>
    </source>
</evidence>
<dbReference type="RefSeq" id="WP_006099694.1">
    <property type="nucleotide sequence ID" value="NZ_DS989845.1"/>
</dbReference>